<dbReference type="AlphaFoldDB" id="A0A2J8AK53"/>
<evidence type="ECO:0000313" key="12">
    <source>
        <dbReference type="EMBL" id="PNH12904.1"/>
    </source>
</evidence>
<feature type="repeat" description="ANK" evidence="6">
    <location>
        <begin position="550"/>
        <end position="582"/>
    </location>
</feature>
<feature type="region of interest" description="Disordered" evidence="9">
    <location>
        <begin position="394"/>
        <end position="428"/>
    </location>
</feature>
<evidence type="ECO:0000256" key="1">
    <source>
        <dbReference type="ARBA" id="ARBA00022723"/>
    </source>
</evidence>
<dbReference type="GO" id="GO:0004672">
    <property type="term" value="F:protein kinase activity"/>
    <property type="evidence" value="ECO:0007669"/>
    <property type="project" value="InterPro"/>
</dbReference>
<keyword evidence="1" id="KW-0479">Metal-binding</keyword>
<evidence type="ECO:0000256" key="5">
    <source>
        <dbReference type="ARBA" id="ARBA00023043"/>
    </source>
</evidence>
<evidence type="ECO:0000256" key="4">
    <source>
        <dbReference type="ARBA" id="ARBA00022833"/>
    </source>
</evidence>
<keyword evidence="8" id="KW-0547">Nucleotide-binding</keyword>
<dbReference type="InterPro" id="IPR017441">
    <property type="entry name" value="Protein_kinase_ATP_BS"/>
</dbReference>
<dbReference type="SUPFAM" id="SSF57850">
    <property type="entry name" value="RING/U-box"/>
    <property type="match status" value="1"/>
</dbReference>
<feature type="repeat" description="ANK" evidence="6">
    <location>
        <begin position="517"/>
        <end position="549"/>
    </location>
</feature>
<dbReference type="Gene3D" id="1.25.40.20">
    <property type="entry name" value="Ankyrin repeat-containing domain"/>
    <property type="match status" value="2"/>
</dbReference>
<dbReference type="SUPFAM" id="SSF48403">
    <property type="entry name" value="Ankyrin repeat"/>
    <property type="match status" value="1"/>
</dbReference>
<dbReference type="Gene3D" id="1.10.510.10">
    <property type="entry name" value="Transferase(Phosphotransferase) domain 1"/>
    <property type="match status" value="1"/>
</dbReference>
<dbReference type="PROSITE" id="PS50297">
    <property type="entry name" value="ANK_REP_REGION"/>
    <property type="match status" value="2"/>
</dbReference>
<accession>A0A2J8AK53</accession>
<dbReference type="GO" id="GO:0008270">
    <property type="term" value="F:zinc ion binding"/>
    <property type="evidence" value="ECO:0007669"/>
    <property type="project" value="UniProtKB-KW"/>
</dbReference>
<dbReference type="InterPro" id="IPR013083">
    <property type="entry name" value="Znf_RING/FYVE/PHD"/>
</dbReference>
<evidence type="ECO:0000256" key="9">
    <source>
        <dbReference type="SAM" id="MobiDB-lite"/>
    </source>
</evidence>
<dbReference type="SUPFAM" id="SSF56112">
    <property type="entry name" value="Protein kinase-like (PK-like)"/>
    <property type="match status" value="1"/>
</dbReference>
<evidence type="ECO:0000256" key="2">
    <source>
        <dbReference type="ARBA" id="ARBA00022737"/>
    </source>
</evidence>
<dbReference type="Proteomes" id="UP000236333">
    <property type="component" value="Unassembled WGS sequence"/>
</dbReference>
<dbReference type="InterPro" id="IPR036770">
    <property type="entry name" value="Ankyrin_rpt-contain_sf"/>
</dbReference>
<dbReference type="SMART" id="SM00248">
    <property type="entry name" value="ANK"/>
    <property type="match status" value="5"/>
</dbReference>
<organism evidence="12 13">
    <name type="scientific">Tetrabaena socialis</name>
    <dbReference type="NCBI Taxonomy" id="47790"/>
    <lineage>
        <taxon>Eukaryota</taxon>
        <taxon>Viridiplantae</taxon>
        <taxon>Chlorophyta</taxon>
        <taxon>core chlorophytes</taxon>
        <taxon>Chlorophyceae</taxon>
        <taxon>CS clade</taxon>
        <taxon>Chlamydomonadales</taxon>
        <taxon>Tetrabaenaceae</taxon>
        <taxon>Tetrabaena</taxon>
    </lineage>
</organism>
<dbReference type="Pfam" id="PF12796">
    <property type="entry name" value="Ank_2"/>
    <property type="match status" value="2"/>
</dbReference>
<dbReference type="SMART" id="SM00184">
    <property type="entry name" value="RING"/>
    <property type="match status" value="1"/>
</dbReference>
<evidence type="ECO:0000256" key="3">
    <source>
        <dbReference type="ARBA" id="ARBA00022771"/>
    </source>
</evidence>
<dbReference type="Gene3D" id="3.30.40.10">
    <property type="entry name" value="Zinc/RING finger domain, C3HC4 (zinc finger)"/>
    <property type="match status" value="1"/>
</dbReference>
<dbReference type="PROSITE" id="PS50088">
    <property type="entry name" value="ANK_REPEAT"/>
    <property type="match status" value="3"/>
</dbReference>
<dbReference type="InterPro" id="IPR017907">
    <property type="entry name" value="Znf_RING_CS"/>
</dbReference>
<dbReference type="OrthoDB" id="552305at2759"/>
<dbReference type="PROSITE" id="PS00518">
    <property type="entry name" value="ZF_RING_1"/>
    <property type="match status" value="1"/>
</dbReference>
<evidence type="ECO:0000259" key="10">
    <source>
        <dbReference type="PROSITE" id="PS50011"/>
    </source>
</evidence>
<feature type="region of interest" description="Disordered" evidence="9">
    <location>
        <begin position="970"/>
        <end position="991"/>
    </location>
</feature>
<feature type="domain" description="RING-type" evidence="11">
    <location>
        <begin position="6"/>
        <end position="46"/>
    </location>
</feature>
<keyword evidence="5 6" id="KW-0040">ANK repeat</keyword>
<evidence type="ECO:0000259" key="11">
    <source>
        <dbReference type="PROSITE" id="PS50089"/>
    </source>
</evidence>
<keyword evidence="3 7" id="KW-0863">Zinc-finger</keyword>
<gene>
    <name evidence="12" type="ORF">TSOC_000095</name>
</gene>
<dbReference type="PROSITE" id="PS50089">
    <property type="entry name" value="ZF_RING_2"/>
    <property type="match status" value="1"/>
</dbReference>
<proteinExistence type="predicted"/>
<evidence type="ECO:0000313" key="13">
    <source>
        <dbReference type="Proteomes" id="UP000236333"/>
    </source>
</evidence>
<dbReference type="PROSITE" id="PS50011">
    <property type="entry name" value="PROTEIN_KINASE_DOM"/>
    <property type="match status" value="1"/>
</dbReference>
<dbReference type="Pfam" id="PF14634">
    <property type="entry name" value="zf-RING_5"/>
    <property type="match status" value="1"/>
</dbReference>
<sequence length="991" mass="99566">MDPLECPVCREKYNVADRAPAVAPCGHSLCRTCLGRLQRQHCPECRGRLPNSLPRNFALCDILEARAEAARVQQSSPWSTRTEAERGQQPSSLFIPAAELQLTSEELGAGATGRVVCGSYKSRQVAVKLLPLAGPAFAREALQKELGLLARALSGCCRVAKLLGISVLGADAAGLPGGGQGGGEGRLALVMRRYPNSLAQHVAALPGGALPPGAVLLLAVDLLRALAQLHVRGITMADLRPGNVLLEGADMLLLCGAGNTHAFTSYMGPHLPALKPGALNYMCALRFGCGARAGGAPEQFGFQPGTGVTAKSDMWALGATLLHVLAGRPPHADLDLAQIVLTVGWHRRAPELPPGLPPALHRLLSSCLRAVPDERPSTWEALAMVVDALGAAAGQPGGPGVDAGAPADAQAGSAGQGPSPAAAPGSPGVSVAAAAAAPAAAAPNSPAPQASGAAAAAVPPGAPAVRAPAPAQHDRVLRPAEVGDELVLLWASKHGYMAEVERLLGPGTLNPNVHDEVGGTALHWASHKGYTRVAVALLQARAHVSDPDQHGMTPLHAASLEGHRDVAEALVQHGARLEARGKKGACLTPLDCACHNGHAHVVALLLQHRAQVDPPQGKGGFKPLHWASKQGHAEVARLLVQAGARTDATTKPHVVLATRVEGMLFAKICNKLARLMTTPGGTVPSAVRRDPAEVARAAIRAAGAARRDHLLSCRAAVSAAYLALYAGIDAAAATGPLILDIVTAAAAAGRGGARGYDVRAPAASRARSAAATLHEAAAAIGRHGVGADAAVAAAAVAAAAAATAALDAGDVTAVAALRAAAAAAGALYHTAGNAVGAAVAAASAAIDDVPEYLRWGNDAAAAEPAAIANHIAEAARFGAAVFGPYAGDDDDDADSGAAGAVPDAFSYAFAEAGVRHDARGAAVACALQSGSAARVAAVIATYYARPDPAATATAAVAAAPSQAGAAAAATAVPRAGRQASAQRGPAPMELG</sequence>
<dbReference type="EMBL" id="PGGS01000002">
    <property type="protein sequence ID" value="PNH12904.1"/>
    <property type="molecule type" value="Genomic_DNA"/>
</dbReference>
<dbReference type="InterPro" id="IPR002110">
    <property type="entry name" value="Ankyrin_rpt"/>
</dbReference>
<dbReference type="Pfam" id="PF00069">
    <property type="entry name" value="Pkinase"/>
    <property type="match status" value="1"/>
</dbReference>
<reference evidence="12 13" key="1">
    <citation type="journal article" date="2017" name="Mol. Biol. Evol.">
        <title>The 4-celled Tetrabaena socialis nuclear genome reveals the essential components for genetic control of cell number at the origin of multicellularity in the volvocine lineage.</title>
        <authorList>
            <person name="Featherston J."/>
            <person name="Arakaki Y."/>
            <person name="Hanschen E.R."/>
            <person name="Ferris P.J."/>
            <person name="Michod R.E."/>
            <person name="Olson B.J.S.C."/>
            <person name="Nozaki H."/>
            <person name="Durand P.M."/>
        </authorList>
    </citation>
    <scope>NUCLEOTIDE SEQUENCE [LARGE SCALE GENOMIC DNA]</scope>
    <source>
        <strain evidence="12 13">NIES-571</strain>
    </source>
</reference>
<keyword evidence="2" id="KW-0677">Repeat</keyword>
<dbReference type="GO" id="GO:0005524">
    <property type="term" value="F:ATP binding"/>
    <property type="evidence" value="ECO:0007669"/>
    <property type="project" value="UniProtKB-UniRule"/>
</dbReference>
<keyword evidence="8" id="KW-0067">ATP-binding</keyword>
<feature type="compositionally biased region" description="Low complexity" evidence="9">
    <location>
        <begin position="970"/>
        <end position="979"/>
    </location>
</feature>
<dbReference type="InterPro" id="IPR011009">
    <property type="entry name" value="Kinase-like_dom_sf"/>
</dbReference>
<feature type="binding site" evidence="8">
    <location>
        <position position="128"/>
    </location>
    <ligand>
        <name>ATP</name>
        <dbReference type="ChEBI" id="CHEBI:30616"/>
    </ligand>
</feature>
<feature type="domain" description="Protein kinase" evidence="10">
    <location>
        <begin position="101"/>
        <end position="389"/>
    </location>
</feature>
<comment type="caution">
    <text evidence="12">The sequence shown here is derived from an EMBL/GenBank/DDBJ whole genome shotgun (WGS) entry which is preliminary data.</text>
</comment>
<keyword evidence="13" id="KW-1185">Reference proteome</keyword>
<feature type="repeat" description="ANK" evidence="6">
    <location>
        <begin position="619"/>
        <end position="651"/>
    </location>
</feature>
<dbReference type="PRINTS" id="PR01415">
    <property type="entry name" value="ANKYRIN"/>
</dbReference>
<dbReference type="InterPro" id="IPR000719">
    <property type="entry name" value="Prot_kinase_dom"/>
</dbReference>
<evidence type="ECO:0000256" key="6">
    <source>
        <dbReference type="PROSITE-ProRule" id="PRU00023"/>
    </source>
</evidence>
<feature type="compositionally biased region" description="Low complexity" evidence="9">
    <location>
        <begin position="402"/>
        <end position="428"/>
    </location>
</feature>
<dbReference type="InterPro" id="IPR001841">
    <property type="entry name" value="Znf_RING"/>
</dbReference>
<evidence type="ECO:0000256" key="7">
    <source>
        <dbReference type="PROSITE-ProRule" id="PRU00175"/>
    </source>
</evidence>
<name>A0A2J8AK53_9CHLO</name>
<dbReference type="PROSITE" id="PS00107">
    <property type="entry name" value="PROTEIN_KINASE_ATP"/>
    <property type="match status" value="1"/>
</dbReference>
<evidence type="ECO:0000256" key="8">
    <source>
        <dbReference type="PROSITE-ProRule" id="PRU10141"/>
    </source>
</evidence>
<protein>
    <submittedName>
        <fullName evidence="12">Ankyrin-1</fullName>
    </submittedName>
</protein>
<dbReference type="PANTHER" id="PTHR24171">
    <property type="entry name" value="ANKYRIN REPEAT DOMAIN-CONTAINING PROTEIN 39-RELATED"/>
    <property type="match status" value="1"/>
</dbReference>
<keyword evidence="4" id="KW-0862">Zinc</keyword>